<dbReference type="PaxDb" id="243230-DR_1536"/>
<keyword evidence="4 5" id="KW-0720">Serine protease</keyword>
<feature type="region of interest" description="Disordered" evidence="6">
    <location>
        <begin position="707"/>
        <end position="733"/>
    </location>
</feature>
<evidence type="ECO:0000256" key="5">
    <source>
        <dbReference type="PROSITE-ProRule" id="PRU01240"/>
    </source>
</evidence>
<evidence type="ECO:0000259" key="7">
    <source>
        <dbReference type="Pfam" id="PF00082"/>
    </source>
</evidence>
<dbReference type="InterPro" id="IPR051048">
    <property type="entry name" value="Peptidase_S8/S53_subtilisin"/>
</dbReference>
<dbReference type="PANTHER" id="PTHR43399:SF4">
    <property type="entry name" value="CELL WALL-ASSOCIATED PROTEASE"/>
    <property type="match status" value="1"/>
</dbReference>
<sequence>MAQLRRTASLPAVFSFPPAECRPGSFAVRPGAASWEAMNRRFALSALTLLLTACGQIESAPHLSDRTIDLGTRLSAEVRVPLQGRWEISRVPDWLDVSGRSGTGDIALTVTAHRPNATPAAADQPQLRGVIEVSSTRPDGTVQSTARWTVTADQYRLSGRVTEAPAVGGQDLHLSQTPTPAPQREVRGLIVTYRSAANRDAVLPVRVSAQSTLSAEARQARATLDALGIAPAQRQPLSERSVVLSGLSDVAQAQARLAADPAVLSVTPNVVLHALATPAAPQTATPVVPDDQYAPLQWAFPLMGYGAVWRDMDAGGYTRPVTVAVADSGVRYDHPDLAGQLWTPQEGALDVLSGTDNGDGDGPDRDPTDPSFAGRKTESHGTHVTGIIVARWGQNAPSCAGCSPTGVVGASYKAPIKVLPIRVLDTQGNTDLADVINAVRYAAGLPVKLGEQVYTNPHPAQVLNLSLGGEGISTAEAQPMCDAVAQARERGTLTFAAAGNSGTGQPYYPAACPAAVAVGSVTLTAAGTPTHATYSNHYAQVQLSAPGGSSVLAPTYYAGGTFGGEPFPDDIVSTGWDYQKDEPNYVAMAGTSQATPQVAAVAALLLSKGVTQGPDDTLARLTATSTDLGAPGRDDFYGFGMVNAAAALGAPAVSNTLGVLLSDGQGHTYRPALNALGHFTAYLGEGDYRVLAGRDLDANGLFGEAHEPRSQAAQATLSPAQPQVELGELTVKP</sequence>
<dbReference type="Proteomes" id="UP000002524">
    <property type="component" value="Chromosome 1"/>
</dbReference>
<evidence type="ECO:0000313" key="9">
    <source>
        <dbReference type="Proteomes" id="UP000002524"/>
    </source>
</evidence>
<dbReference type="PANTHER" id="PTHR43399">
    <property type="entry name" value="SUBTILISIN-RELATED"/>
    <property type="match status" value="1"/>
</dbReference>
<dbReference type="PROSITE" id="PS51892">
    <property type="entry name" value="SUBTILASE"/>
    <property type="match status" value="1"/>
</dbReference>
<feature type="active site" description="Charge relay system" evidence="5">
    <location>
        <position position="327"/>
    </location>
</feature>
<feature type="active site" description="Charge relay system" evidence="5">
    <location>
        <position position="592"/>
    </location>
</feature>
<dbReference type="GO" id="GO:0006508">
    <property type="term" value="P:proteolysis"/>
    <property type="evidence" value="ECO:0007669"/>
    <property type="project" value="UniProtKB-KW"/>
</dbReference>
<dbReference type="PIR" id="F75384">
    <property type="entry name" value="F75384"/>
</dbReference>
<comment type="similarity">
    <text evidence="1 5">Belongs to the peptidase S8 family.</text>
</comment>
<evidence type="ECO:0000256" key="3">
    <source>
        <dbReference type="ARBA" id="ARBA00022801"/>
    </source>
</evidence>
<feature type="compositionally biased region" description="Polar residues" evidence="6">
    <location>
        <begin position="711"/>
        <end position="721"/>
    </location>
</feature>
<reference evidence="8 9" key="1">
    <citation type="journal article" date="1999" name="Science">
        <title>Genome sequence of the radioresistant bacterium Deinococcus radiodurans R1.</title>
        <authorList>
            <person name="White O."/>
            <person name="Eisen J.A."/>
            <person name="Heidelberg J.F."/>
            <person name="Hickey E.K."/>
            <person name="Peterson J.D."/>
            <person name="Dodson R.J."/>
            <person name="Haft D.H."/>
            <person name="Gwinn M.L."/>
            <person name="Nelson W.C."/>
            <person name="Richardson D.L."/>
            <person name="Moffat K.S."/>
            <person name="Qin H."/>
            <person name="Jiang L."/>
            <person name="Pamphile W."/>
            <person name="Crosby M."/>
            <person name="Shen M."/>
            <person name="Vamathevan J.J."/>
            <person name="Lam P."/>
            <person name="McDonald L."/>
            <person name="Utterback T."/>
            <person name="Zalewski C."/>
            <person name="Makarova K.S."/>
            <person name="Aravind L."/>
            <person name="Daly M.J."/>
            <person name="Minton K.W."/>
            <person name="Fleischmann R.D."/>
            <person name="Ketchum K.A."/>
            <person name="Nelson K.E."/>
            <person name="Salzberg S."/>
            <person name="Smith H.O."/>
            <person name="Venter J.C."/>
            <person name="Fraser C.M."/>
        </authorList>
    </citation>
    <scope>NUCLEOTIDE SEQUENCE [LARGE SCALE GENOMIC DNA]</scope>
    <source>
        <strain evidence="9">ATCC 13939 / DSM 20539 / JCM 16871 / LMG 4051 / NBRC 15346 / NCIMB 9279 / R1 / VKM B-1422</strain>
    </source>
</reference>
<dbReference type="InterPro" id="IPR000209">
    <property type="entry name" value="Peptidase_S8/S53_dom"/>
</dbReference>
<dbReference type="Gene3D" id="3.40.50.200">
    <property type="entry name" value="Peptidase S8/S53 domain"/>
    <property type="match status" value="1"/>
</dbReference>
<accession>Q9RU58</accession>
<proteinExistence type="inferred from homology"/>
<dbReference type="PRINTS" id="PR00723">
    <property type="entry name" value="SUBTILISIN"/>
</dbReference>
<evidence type="ECO:0000256" key="6">
    <source>
        <dbReference type="SAM" id="MobiDB-lite"/>
    </source>
</evidence>
<dbReference type="InterPro" id="IPR036852">
    <property type="entry name" value="Peptidase_S8/S53_dom_sf"/>
</dbReference>
<dbReference type="EMBL" id="AE000513">
    <property type="protein sequence ID" value="AAF11099.1"/>
    <property type="molecule type" value="Genomic_DNA"/>
</dbReference>
<evidence type="ECO:0000256" key="1">
    <source>
        <dbReference type="ARBA" id="ARBA00011073"/>
    </source>
</evidence>
<dbReference type="InterPro" id="IPR015500">
    <property type="entry name" value="Peptidase_S8_subtilisin-rel"/>
</dbReference>
<dbReference type="GO" id="GO:0004252">
    <property type="term" value="F:serine-type endopeptidase activity"/>
    <property type="evidence" value="ECO:0000318"/>
    <property type="project" value="GO_Central"/>
</dbReference>
<dbReference type="PROSITE" id="PS00137">
    <property type="entry name" value="SUBTILASE_HIS"/>
    <property type="match status" value="1"/>
</dbReference>
<feature type="region of interest" description="Disordered" evidence="6">
    <location>
        <begin position="348"/>
        <end position="380"/>
    </location>
</feature>
<dbReference type="PATRIC" id="fig|243230.17.peg.1738"/>
<keyword evidence="2 5" id="KW-0645">Protease</keyword>
<dbReference type="AlphaFoldDB" id="Q9RU58"/>
<dbReference type="InterPro" id="IPR022398">
    <property type="entry name" value="Peptidase_S8_His-AS"/>
</dbReference>
<dbReference type="PROSITE" id="PS00138">
    <property type="entry name" value="SUBTILASE_SER"/>
    <property type="match status" value="1"/>
</dbReference>
<dbReference type="SUPFAM" id="SSF52743">
    <property type="entry name" value="Subtilisin-like"/>
    <property type="match status" value="1"/>
</dbReference>
<evidence type="ECO:0000256" key="2">
    <source>
        <dbReference type="ARBA" id="ARBA00022670"/>
    </source>
</evidence>
<feature type="domain" description="Peptidase S8/S53" evidence="7">
    <location>
        <begin position="321"/>
        <end position="640"/>
    </location>
</feature>
<dbReference type="STRING" id="243230.DR_1536"/>
<feature type="active site" description="Charge relay system" evidence="5">
    <location>
        <position position="380"/>
    </location>
</feature>
<dbReference type="FunFam" id="3.40.50.200:FF:000096">
    <property type="entry name" value="Serine protease, subtilase family"/>
    <property type="match status" value="1"/>
</dbReference>
<dbReference type="OrthoDB" id="9790784at2"/>
<name>Q9RU58_DEIRA</name>
<evidence type="ECO:0000256" key="4">
    <source>
        <dbReference type="ARBA" id="ARBA00022825"/>
    </source>
</evidence>
<organism evidence="8 9">
    <name type="scientific">Deinococcus radiodurans (strain ATCC 13939 / DSM 20539 / JCM 16871 / CCUG 27074 / LMG 4051 / NBRC 15346 / NCIMB 9279 / VKM B-1422 / R1)</name>
    <dbReference type="NCBI Taxonomy" id="243230"/>
    <lineage>
        <taxon>Bacteria</taxon>
        <taxon>Thermotogati</taxon>
        <taxon>Deinococcota</taxon>
        <taxon>Deinococci</taxon>
        <taxon>Deinococcales</taxon>
        <taxon>Deinococcaceae</taxon>
        <taxon>Deinococcus</taxon>
    </lineage>
</organism>
<keyword evidence="3 5" id="KW-0378">Hydrolase</keyword>
<dbReference type="KEGG" id="dra:DR_1536"/>
<dbReference type="eggNOG" id="COG1404">
    <property type="taxonomic scope" value="Bacteria"/>
</dbReference>
<dbReference type="HOGENOM" id="CLU_417860_0_0_0"/>
<gene>
    <name evidence="8" type="ordered locus">DR_1536</name>
</gene>
<protein>
    <submittedName>
        <fullName evidence="8">Serine protease, subtilase family</fullName>
    </submittedName>
</protein>
<dbReference type="Pfam" id="PF00082">
    <property type="entry name" value="Peptidase_S8"/>
    <property type="match status" value="1"/>
</dbReference>
<dbReference type="InParanoid" id="Q9RU58"/>
<dbReference type="InterPro" id="IPR023828">
    <property type="entry name" value="Peptidase_S8_Ser-AS"/>
</dbReference>
<keyword evidence="9" id="KW-1185">Reference proteome</keyword>
<dbReference type="EnsemblBacteria" id="AAF11099">
    <property type="protein sequence ID" value="AAF11099"/>
    <property type="gene ID" value="DR_1536"/>
</dbReference>
<evidence type="ECO:0000313" key="8">
    <source>
        <dbReference type="EMBL" id="AAF11099.1"/>
    </source>
</evidence>